<dbReference type="AlphaFoldDB" id="A0A644Z5C1"/>
<name>A0A644Z5C1_9ZZZZ</name>
<dbReference type="EMBL" id="VSSQ01007391">
    <property type="protein sequence ID" value="MPM35769.1"/>
    <property type="molecule type" value="Genomic_DNA"/>
</dbReference>
<evidence type="ECO:0000313" key="1">
    <source>
        <dbReference type="EMBL" id="MPM35769.1"/>
    </source>
</evidence>
<sequence>MLEARAAAGRAAPIARVEAELRGGVATLARQRRVGKNLADRIPRAHIAHRVGARGLADGRLVNEHHVRQMVRAQQTVVRARRFRGLAELAQQCRSQHVLDQCGLARAGHAGHRHQPLQRKFDGHILQVVLARAFQNQARRGVGHQPLDARADGLAPAQVHAGQRVGAAQIAHGAVEHNLATALTGRGAHVDHAVGSQHHGRVVLHHHQRVARIAQAQHGFGDAVHVARVQADAGFIEHEQRVHQRRAQRRRQVDALHLATRERAALPVQREVANAHVAQVLQARGNFGVQQLQRLGRAVLQGIFGSIARPTCVSSYHIRSKPGEEATQPLQRQQHQVVQAQAGQRLQLRTCPGHALGHAALFRGQHGIGIFAGANTPQQALGLQARAAAGRARRVAAVLGQQHADVHLVGLALQVLEEALDAIPLLVPLALPVRRTADDPLLLLGGELVPGGVARNASGLGVAHEVVLRLFPRRRLDGLDRPGAQRELVVGNHQPVIDADHAAKASAGVARAHGRVEREHRRNRLAVAQVAVGAMQPRGEAPQIRLALVIELVDDELAGAALEAHLNRLDHTRTLGIAQAEAVGHHVQQLARAGGRGHLALGLHLGETTGRQPLLDLLGRRA</sequence>
<protein>
    <submittedName>
        <fullName evidence="1">Uncharacterized protein</fullName>
    </submittedName>
</protein>
<gene>
    <name evidence="1" type="ORF">SDC9_82363</name>
</gene>
<proteinExistence type="predicted"/>
<comment type="caution">
    <text evidence="1">The sequence shown here is derived from an EMBL/GenBank/DDBJ whole genome shotgun (WGS) entry which is preliminary data.</text>
</comment>
<reference evidence="1" key="1">
    <citation type="submission" date="2019-08" db="EMBL/GenBank/DDBJ databases">
        <authorList>
            <person name="Kucharzyk K."/>
            <person name="Murdoch R.W."/>
            <person name="Higgins S."/>
            <person name="Loffler F."/>
        </authorList>
    </citation>
    <scope>NUCLEOTIDE SEQUENCE</scope>
</reference>
<accession>A0A644Z5C1</accession>
<organism evidence="1">
    <name type="scientific">bioreactor metagenome</name>
    <dbReference type="NCBI Taxonomy" id="1076179"/>
    <lineage>
        <taxon>unclassified sequences</taxon>
        <taxon>metagenomes</taxon>
        <taxon>ecological metagenomes</taxon>
    </lineage>
</organism>
<dbReference type="AntiFam" id="ANF00159">
    <property type="entry name" value="Shadow ORF (opposite uvrA)"/>
</dbReference>